<dbReference type="PANTHER" id="PTHR10602:SF0">
    <property type="entry name" value="EUKARYOTIC TRANSLATION INITIATION FACTOR 2 SUBUNIT 1"/>
    <property type="match status" value="1"/>
</dbReference>
<dbReference type="GO" id="GO:0043022">
    <property type="term" value="F:ribosome binding"/>
    <property type="evidence" value="ECO:0007669"/>
    <property type="project" value="TreeGrafter"/>
</dbReference>
<organism evidence="5 6">
    <name type="scientific">Candidatus Methanodesulfokora washburnensis</name>
    <dbReference type="NCBI Taxonomy" id="2478471"/>
    <lineage>
        <taxon>Archaea</taxon>
        <taxon>Thermoproteota</taxon>
        <taxon>Candidatus Korarchaeia</taxon>
        <taxon>Candidatus Korarchaeia incertae sedis</taxon>
        <taxon>Candidatus Methanodesulfokora</taxon>
    </lineage>
</organism>
<keyword evidence="6" id="KW-1185">Reference proteome</keyword>
<gene>
    <name evidence="5" type="ORF">D6D85_07525</name>
</gene>
<dbReference type="EMBL" id="RCOS01000087">
    <property type="protein sequence ID" value="RSN74694.1"/>
    <property type="molecule type" value="Genomic_DNA"/>
</dbReference>
<sequence length="252" mass="28702">MEDFPKKNDLVIATVKRIEEHGVTVTLDEYNGMEAYIPRSHAASGRIKDLRSIIKEGMKVVGRVLRSDRKKGQVDLSLRYVSDEEAERKMEEWKNRNRAISLLKLALGSADAAYDAFKKLALYYKEPLDALEDCLESGPQPLIKAGIDERSAEKIAEVVKSQIRPPIYVRKSVMRIVSYRPDGVDVIKSILTNINANIYTIGAPRYVIEVSSENPRYVKRTSERIVERIVEEIKGKGEAELIEVIEQRKRVE</sequence>
<dbReference type="SUPFAM" id="SSF110993">
    <property type="entry name" value="eIF-2-alpha, C-terminal domain"/>
    <property type="match status" value="1"/>
</dbReference>
<dbReference type="Pfam" id="PF07541">
    <property type="entry name" value="EIF_2_alpha"/>
    <property type="match status" value="1"/>
</dbReference>
<proteinExistence type="inferred from homology"/>
<accession>A0A3R9PF56</accession>
<dbReference type="Gene3D" id="2.40.50.140">
    <property type="entry name" value="Nucleic acid-binding proteins"/>
    <property type="match status" value="1"/>
</dbReference>
<comment type="similarity">
    <text evidence="1">Belongs to the eIF-2-alpha family.</text>
</comment>
<dbReference type="SUPFAM" id="SSF50249">
    <property type="entry name" value="Nucleic acid-binding proteins"/>
    <property type="match status" value="1"/>
</dbReference>
<feature type="domain" description="S1 motif" evidence="4">
    <location>
        <begin position="8"/>
        <end position="79"/>
    </location>
</feature>
<dbReference type="InterPro" id="IPR024054">
    <property type="entry name" value="TIF2_asu_middle_sf"/>
</dbReference>
<dbReference type="InterPro" id="IPR044126">
    <property type="entry name" value="S1_IF2_alpha"/>
</dbReference>
<dbReference type="PANTHER" id="PTHR10602">
    <property type="entry name" value="EUKARYOTIC TRANSLATION INITIATION FACTOR 2 SUBUNIT 1"/>
    <property type="match status" value="1"/>
</dbReference>
<evidence type="ECO:0000256" key="1">
    <source>
        <dbReference type="ARBA" id="ARBA00007223"/>
    </source>
</evidence>
<dbReference type="InterPro" id="IPR012340">
    <property type="entry name" value="NA-bd_OB-fold"/>
</dbReference>
<keyword evidence="3" id="KW-0648">Protein biosynthesis</keyword>
<dbReference type="CDD" id="cd04452">
    <property type="entry name" value="S1_IF2_alpha"/>
    <property type="match status" value="1"/>
</dbReference>
<dbReference type="AlphaFoldDB" id="A0A3R9PF56"/>
<dbReference type="Gene3D" id="3.30.70.1130">
    <property type="entry name" value="EIF_2_alpha"/>
    <property type="match status" value="1"/>
</dbReference>
<reference evidence="5 6" key="1">
    <citation type="submission" date="2018-10" db="EMBL/GenBank/DDBJ databases">
        <title>Co-occurring genomic capacity for anaerobic methane metabolism and dissimilatory sulfite reduction discovered in the Korarchaeota.</title>
        <authorList>
            <person name="Mckay L.J."/>
            <person name="Dlakic M."/>
            <person name="Fields M.W."/>
            <person name="Delmont T.O."/>
            <person name="Eren A.M."/>
            <person name="Jay Z.J."/>
            <person name="Klingelsmith K.B."/>
            <person name="Rusch D.B."/>
            <person name="Inskeep W.P."/>
        </authorList>
    </citation>
    <scope>NUCLEOTIDE SEQUENCE [LARGE SCALE GENOMIC DNA]</scope>
    <source>
        <strain evidence="5 6">MDKW</strain>
    </source>
</reference>
<evidence type="ECO:0000313" key="6">
    <source>
        <dbReference type="Proteomes" id="UP000277582"/>
    </source>
</evidence>
<dbReference type="InterPro" id="IPR024055">
    <property type="entry name" value="TIF2_asu_C"/>
</dbReference>
<dbReference type="GO" id="GO:0003723">
    <property type="term" value="F:RNA binding"/>
    <property type="evidence" value="ECO:0007669"/>
    <property type="project" value="InterPro"/>
</dbReference>
<keyword evidence="2" id="KW-0396">Initiation factor</keyword>
<dbReference type="Proteomes" id="UP000277582">
    <property type="component" value="Unassembled WGS sequence"/>
</dbReference>
<dbReference type="Gene3D" id="1.10.150.190">
    <property type="entry name" value="Translation initiation factor 2, subunit 1, domain 2"/>
    <property type="match status" value="1"/>
</dbReference>
<dbReference type="PROSITE" id="PS50126">
    <property type="entry name" value="S1"/>
    <property type="match status" value="1"/>
</dbReference>
<dbReference type="OrthoDB" id="84794at2157"/>
<protein>
    <submittedName>
        <fullName evidence="5">S1 RNA-binding domain-containing protein</fullName>
    </submittedName>
</protein>
<comment type="caution">
    <text evidence="5">The sequence shown here is derived from an EMBL/GenBank/DDBJ whole genome shotgun (WGS) entry which is preliminary data.</text>
</comment>
<evidence type="ECO:0000259" key="4">
    <source>
        <dbReference type="PROSITE" id="PS50126"/>
    </source>
</evidence>
<evidence type="ECO:0000256" key="3">
    <source>
        <dbReference type="ARBA" id="ARBA00022917"/>
    </source>
</evidence>
<dbReference type="SMART" id="SM00316">
    <property type="entry name" value="S1"/>
    <property type="match status" value="1"/>
</dbReference>
<dbReference type="SUPFAM" id="SSF116742">
    <property type="entry name" value="eIF2alpha middle domain-like"/>
    <property type="match status" value="1"/>
</dbReference>
<dbReference type="RefSeq" id="WP_125671400.1">
    <property type="nucleotide sequence ID" value="NZ_RCOS01000087.1"/>
</dbReference>
<name>A0A3R9PF56_9CREN</name>
<evidence type="ECO:0000256" key="2">
    <source>
        <dbReference type="ARBA" id="ARBA00022540"/>
    </source>
</evidence>
<dbReference type="InterPro" id="IPR011488">
    <property type="entry name" value="TIF_2_asu"/>
</dbReference>
<dbReference type="Pfam" id="PF00575">
    <property type="entry name" value="S1"/>
    <property type="match status" value="1"/>
</dbReference>
<dbReference type="InterPro" id="IPR003029">
    <property type="entry name" value="S1_domain"/>
</dbReference>
<evidence type="ECO:0000313" key="5">
    <source>
        <dbReference type="EMBL" id="RSN74694.1"/>
    </source>
</evidence>
<dbReference type="GO" id="GO:0003743">
    <property type="term" value="F:translation initiation factor activity"/>
    <property type="evidence" value="ECO:0007669"/>
    <property type="project" value="UniProtKB-KW"/>
</dbReference>